<evidence type="ECO:0000313" key="3">
    <source>
        <dbReference type="Proteomes" id="UP000789831"/>
    </source>
</evidence>
<accession>A0A9N9H8R4</accession>
<dbReference type="AlphaFoldDB" id="A0A9N9H8R4"/>
<evidence type="ECO:0000313" key="2">
    <source>
        <dbReference type="EMBL" id="CAG8657157.1"/>
    </source>
</evidence>
<keyword evidence="3" id="KW-1185">Reference proteome</keyword>
<name>A0A9N9H8R4_9GLOM</name>
<gene>
    <name evidence="2" type="ORF">AGERDE_LOCUS11649</name>
</gene>
<feature type="region of interest" description="Disordered" evidence="1">
    <location>
        <begin position="1"/>
        <end position="24"/>
    </location>
</feature>
<feature type="non-terminal residue" evidence="2">
    <location>
        <position position="54"/>
    </location>
</feature>
<reference evidence="2" key="1">
    <citation type="submission" date="2021-06" db="EMBL/GenBank/DDBJ databases">
        <authorList>
            <person name="Kallberg Y."/>
            <person name="Tangrot J."/>
            <person name="Rosling A."/>
        </authorList>
    </citation>
    <scope>NUCLEOTIDE SEQUENCE</scope>
    <source>
        <strain evidence="2">MT106</strain>
    </source>
</reference>
<comment type="caution">
    <text evidence="2">The sequence shown here is derived from an EMBL/GenBank/DDBJ whole genome shotgun (WGS) entry which is preliminary data.</text>
</comment>
<organism evidence="2 3">
    <name type="scientific">Ambispora gerdemannii</name>
    <dbReference type="NCBI Taxonomy" id="144530"/>
    <lineage>
        <taxon>Eukaryota</taxon>
        <taxon>Fungi</taxon>
        <taxon>Fungi incertae sedis</taxon>
        <taxon>Mucoromycota</taxon>
        <taxon>Glomeromycotina</taxon>
        <taxon>Glomeromycetes</taxon>
        <taxon>Archaeosporales</taxon>
        <taxon>Ambisporaceae</taxon>
        <taxon>Ambispora</taxon>
    </lineage>
</organism>
<dbReference type="Proteomes" id="UP000789831">
    <property type="component" value="Unassembled WGS sequence"/>
</dbReference>
<sequence length="54" mass="6388">MSKAAETDSVDINNKPQDNNKRIDIDYNNLPEEKSHWEKYQLYYLVFGSFFVTA</sequence>
<dbReference type="EMBL" id="CAJVPL010005346">
    <property type="protein sequence ID" value="CAG8657157.1"/>
    <property type="molecule type" value="Genomic_DNA"/>
</dbReference>
<proteinExistence type="predicted"/>
<evidence type="ECO:0000256" key="1">
    <source>
        <dbReference type="SAM" id="MobiDB-lite"/>
    </source>
</evidence>
<protein>
    <submittedName>
        <fullName evidence="2">5356_t:CDS:1</fullName>
    </submittedName>
</protein>